<name>A0A9Q2XN96_9PSED</name>
<keyword evidence="2" id="KW-1185">Reference proteome</keyword>
<reference evidence="1" key="1">
    <citation type="journal article" date="2022" name="Int. J. Syst. Evol. Microbiol.">
        <title>Pseudomonas aegrilactucae sp. nov. and Pseudomonas morbosilactucae sp. nov., pathogens causing bacterial rot of lettuce in Japan.</title>
        <authorList>
            <person name="Sawada H."/>
            <person name="Fujikawa T."/>
            <person name="Satou M."/>
        </authorList>
    </citation>
    <scope>NUCLEOTIDE SEQUENCE</scope>
    <source>
        <strain evidence="1">MAFF 301350</strain>
    </source>
</reference>
<gene>
    <name evidence="1" type="ORF">KUO17_19960</name>
</gene>
<sequence>MIDFVLGVISTEVEVTEKELSALGNLVKSLEAYDITEATEPFANLAYTTMSESLDEMFEESDVFDNGFDLAAANRVLTNMIDEKFSSWHASPSNALIDGILDAYDVKYRMKRYFQEEEQSYVSPRAEQNRLEALDIDDLFSRER</sequence>
<reference evidence="1" key="2">
    <citation type="journal article" date="2023" name="Plant Pathol.">
        <title>Dismantling and reorganizing Pseudomonas marginalis sensu#lato.</title>
        <authorList>
            <person name="Sawada H."/>
            <person name="Fujikawa T."/>
            <person name="Satou M."/>
        </authorList>
    </citation>
    <scope>NUCLEOTIDE SEQUENCE</scope>
    <source>
        <strain evidence="1">MAFF 301350</strain>
    </source>
</reference>
<dbReference type="AlphaFoldDB" id="A0A9Q2XN96"/>
<accession>A0A9Q2XN96</accession>
<dbReference type="Proteomes" id="UP001106592">
    <property type="component" value="Unassembled WGS sequence"/>
</dbReference>
<dbReference type="EMBL" id="JAHTBI010000077">
    <property type="protein sequence ID" value="MBV6289274.1"/>
    <property type="molecule type" value="Genomic_DNA"/>
</dbReference>
<organism evidence="1 2">
    <name type="scientific">Pseudomonas aegrilactucae</name>
    <dbReference type="NCBI Taxonomy" id="2854028"/>
    <lineage>
        <taxon>Bacteria</taxon>
        <taxon>Pseudomonadati</taxon>
        <taxon>Pseudomonadota</taxon>
        <taxon>Gammaproteobacteria</taxon>
        <taxon>Pseudomonadales</taxon>
        <taxon>Pseudomonadaceae</taxon>
        <taxon>Pseudomonas</taxon>
    </lineage>
</organism>
<protein>
    <submittedName>
        <fullName evidence="1">Uncharacterized protein</fullName>
    </submittedName>
</protein>
<comment type="caution">
    <text evidence="1">The sequence shown here is derived from an EMBL/GenBank/DDBJ whole genome shotgun (WGS) entry which is preliminary data.</text>
</comment>
<proteinExistence type="predicted"/>
<evidence type="ECO:0000313" key="1">
    <source>
        <dbReference type="EMBL" id="MBV6289274.1"/>
    </source>
</evidence>
<evidence type="ECO:0000313" key="2">
    <source>
        <dbReference type="Proteomes" id="UP001106592"/>
    </source>
</evidence>